<feature type="domain" description="Exocyst complex component Sec3 PIP2-binding N-terminal" evidence="5">
    <location>
        <begin position="51"/>
        <end position="151"/>
    </location>
</feature>
<keyword evidence="3" id="KW-0268">Exocytosis</keyword>
<dbReference type="GO" id="GO:0000145">
    <property type="term" value="C:exocyst"/>
    <property type="evidence" value="ECO:0007669"/>
    <property type="project" value="InterPro"/>
</dbReference>
<organism evidence="6 7">
    <name type="scientific">Ceratodon purpureus</name>
    <name type="common">Fire moss</name>
    <name type="synonym">Dicranum purpureum</name>
    <dbReference type="NCBI Taxonomy" id="3225"/>
    <lineage>
        <taxon>Eukaryota</taxon>
        <taxon>Viridiplantae</taxon>
        <taxon>Streptophyta</taxon>
        <taxon>Embryophyta</taxon>
        <taxon>Bryophyta</taxon>
        <taxon>Bryophytina</taxon>
        <taxon>Bryopsida</taxon>
        <taxon>Dicranidae</taxon>
        <taxon>Pseudoditrichales</taxon>
        <taxon>Ditrichaceae</taxon>
        <taxon>Ceratodon</taxon>
    </lineage>
</organism>
<accession>A0A8T0GRA9</accession>
<dbReference type="EMBL" id="CM026430">
    <property type="protein sequence ID" value="KAG0560734.1"/>
    <property type="molecule type" value="Genomic_DNA"/>
</dbReference>
<name>A0A8T0GRA9_CERPU</name>
<sequence length="909" mass="103317">MAFDPRMEESWDEELRGTLQNMLGPSEQVVMAFFVEKSTSSWGIGGRRTDLTSKQRILALTVKTSKLKKNMKVRLQVAADSATGLKIEKVHNLSHLSKIEGILDDKSGRSFILNFDLLQKQTVRPSPQWTMRSLDDRNRLLTSIFKFCKNYHGRAPKITGIDVVEMQLWAQKYSKGTPAEAPSKADAKSQVASVVNEEELVDDEYAEAETEETARVDDNEIVSKDEEEDMDALLGMYVMGIDEADVFSERLKKELTALDTANVHAILENAPLVDEVTEQLDTAMGNIEDMEEWLGTINVKLRYMREDIASIESRNNSLETQARNSTSLLNELHHISDRFRVPPEYVATLTAGTFEEAKVAQNVEACKWLASALHDLEPPFLEPGYISMRAIREKRSELENLKGVFLKRATSFLRDYFSTVVESMLNDKASFSQKGQLRRPDHADLRFKCRTYARMIQHMKALDKNSLQPLRKSFCLSLNLLLRREAREFAKELQSSTVVKQTVTASLDRLDSGKNLQSPKESPGANSTVSEAYASMLRTFIPYLVDESSFFASFMCFEVQPLTPQVEPDDDADNIEEGTRAVNVDDIVPDTPNHQAIESQALKEALQELLDGIQEDFYSVADWAHRLDPWSCMSMQGITEKYLSRNKADAAWFVHRLLDDLQVRISSHFNQVVVETSKQFERADRSQTGVLFSIVKFANLTTLIESQIVGQNSRENIDSAYEKLAGTIFAVIENIARNDPKNAEIFALDNYAAFQDRMYELAAVTPSLEKFYNEAADAYAQAGLQYAQTMINYQFERLFLFVQKVENLLLSVEPEKVSSYPGYTKTDLRKTLRASLSGVEKSLQTTYKRMQKSIQRPDVLSTLWNQYFKVTFLDKYKALEEILLKCYKEETLSPSAADMKTILDKMYST</sequence>
<dbReference type="InterPro" id="IPR048628">
    <property type="entry name" value="Sec3_C"/>
</dbReference>
<dbReference type="Pfam" id="PF20654">
    <property type="entry name" value="Sec3_C-term"/>
    <property type="match status" value="1"/>
</dbReference>
<comment type="caution">
    <text evidence="6">The sequence shown here is derived from an EMBL/GenBank/DDBJ whole genome shotgun (WGS) entry which is preliminary data.</text>
</comment>
<dbReference type="PANTHER" id="PTHR16092:SF14">
    <property type="entry name" value="EXOCYST COMPLEX COMPONENT 1 ISOFORM X1"/>
    <property type="match status" value="1"/>
</dbReference>
<dbReference type="SMART" id="SM01313">
    <property type="entry name" value="Sec3-PIP2_bind"/>
    <property type="match status" value="1"/>
</dbReference>
<evidence type="ECO:0000256" key="4">
    <source>
        <dbReference type="ARBA" id="ARBA00023054"/>
    </source>
</evidence>
<dbReference type="Proteomes" id="UP000822688">
    <property type="component" value="Chromosome 9"/>
</dbReference>
<evidence type="ECO:0000313" key="7">
    <source>
        <dbReference type="Proteomes" id="UP000822688"/>
    </source>
</evidence>
<dbReference type="Pfam" id="PF15277">
    <property type="entry name" value="Sec3-PIP2_bind"/>
    <property type="match status" value="1"/>
</dbReference>
<keyword evidence="2" id="KW-0813">Transport</keyword>
<protein>
    <recommendedName>
        <fullName evidence="5">Exocyst complex component Sec3 PIP2-binding N-terminal domain-containing protein</fullName>
    </recommendedName>
</protein>
<evidence type="ECO:0000256" key="3">
    <source>
        <dbReference type="ARBA" id="ARBA00022483"/>
    </source>
</evidence>
<evidence type="ECO:0000256" key="1">
    <source>
        <dbReference type="ARBA" id="ARBA00006518"/>
    </source>
</evidence>
<dbReference type="GO" id="GO:0006887">
    <property type="term" value="P:exocytosis"/>
    <property type="evidence" value="ECO:0007669"/>
    <property type="project" value="UniProtKB-KW"/>
</dbReference>
<comment type="similarity">
    <text evidence="1">Belongs to the SEC3 family.</text>
</comment>
<dbReference type="GO" id="GO:0006893">
    <property type="term" value="P:Golgi to plasma membrane transport"/>
    <property type="evidence" value="ECO:0007669"/>
    <property type="project" value="TreeGrafter"/>
</dbReference>
<dbReference type="InterPro" id="IPR028258">
    <property type="entry name" value="Sec3-PIP2_bind"/>
</dbReference>
<proteinExistence type="inferred from homology"/>
<evidence type="ECO:0000256" key="2">
    <source>
        <dbReference type="ARBA" id="ARBA00022448"/>
    </source>
</evidence>
<dbReference type="Pfam" id="PF09763">
    <property type="entry name" value="Sec3_CC"/>
    <property type="match status" value="1"/>
</dbReference>
<dbReference type="PANTHER" id="PTHR16092">
    <property type="entry name" value="SEC3/SYNTAXIN-RELATED"/>
    <property type="match status" value="1"/>
</dbReference>
<dbReference type="GO" id="GO:0005546">
    <property type="term" value="F:phosphatidylinositol-4,5-bisphosphate binding"/>
    <property type="evidence" value="ECO:0007669"/>
    <property type="project" value="TreeGrafter"/>
</dbReference>
<reference evidence="6" key="1">
    <citation type="submission" date="2020-06" db="EMBL/GenBank/DDBJ databases">
        <title>WGS assembly of Ceratodon purpureus strain R40.</title>
        <authorList>
            <person name="Carey S.B."/>
            <person name="Jenkins J."/>
            <person name="Shu S."/>
            <person name="Lovell J.T."/>
            <person name="Sreedasyam A."/>
            <person name="Maumus F."/>
            <person name="Tiley G.P."/>
            <person name="Fernandez-Pozo N."/>
            <person name="Barry K."/>
            <person name="Chen C."/>
            <person name="Wang M."/>
            <person name="Lipzen A."/>
            <person name="Daum C."/>
            <person name="Saski C.A."/>
            <person name="Payton A.C."/>
            <person name="Mcbreen J.C."/>
            <person name="Conrad R.E."/>
            <person name="Kollar L.M."/>
            <person name="Olsson S."/>
            <person name="Huttunen S."/>
            <person name="Landis J.B."/>
            <person name="Wickett N.J."/>
            <person name="Johnson M.G."/>
            <person name="Rensing S.A."/>
            <person name="Grimwood J."/>
            <person name="Schmutz J."/>
            <person name="Mcdaniel S.F."/>
        </authorList>
    </citation>
    <scope>NUCLEOTIDE SEQUENCE</scope>
    <source>
        <strain evidence="6">R40</strain>
    </source>
</reference>
<evidence type="ECO:0000313" key="6">
    <source>
        <dbReference type="EMBL" id="KAG0560734.1"/>
    </source>
</evidence>
<gene>
    <name evidence="6" type="ORF">KC19_9G008700</name>
</gene>
<keyword evidence="4" id="KW-0175">Coiled coil</keyword>
<dbReference type="InterPro" id="IPR019160">
    <property type="entry name" value="Sec3_CC"/>
</dbReference>
<dbReference type="AlphaFoldDB" id="A0A8T0GRA9"/>
<evidence type="ECO:0000259" key="5">
    <source>
        <dbReference type="SMART" id="SM01313"/>
    </source>
</evidence>
<keyword evidence="7" id="KW-1185">Reference proteome</keyword>
<dbReference type="GO" id="GO:0005886">
    <property type="term" value="C:plasma membrane"/>
    <property type="evidence" value="ECO:0007669"/>
    <property type="project" value="TreeGrafter"/>
</dbReference>